<reference evidence="7 8" key="1">
    <citation type="journal article" date="2016" name="Nat. Commun.">
        <title>Thousands of microbial genomes shed light on interconnected biogeochemical processes in an aquifer system.</title>
        <authorList>
            <person name="Anantharaman K."/>
            <person name="Brown C.T."/>
            <person name="Hug L.A."/>
            <person name="Sharon I."/>
            <person name="Castelle C.J."/>
            <person name="Probst A.J."/>
            <person name="Thomas B.C."/>
            <person name="Singh A."/>
            <person name="Wilkins M.J."/>
            <person name="Karaoz U."/>
            <person name="Brodie E.L."/>
            <person name="Williams K.H."/>
            <person name="Hubbard S.S."/>
            <person name="Banfield J.F."/>
        </authorList>
    </citation>
    <scope>NUCLEOTIDE SEQUENCE [LARGE SCALE GENOMIC DNA]</scope>
</reference>
<sequence>MRKAILIVLDGCGVGELPDAAKYGDSGSNTLGNLSLKIPGGFNLPNLQKLGLGNIIPLAGMEPSDKPSGNFGKMAERSPGKDSTDGHWEMAGLITEKPFPTYPRGFPPEAIEPFKKAIGRDILANQTASGTEIIKELGDEHVRTGFPIIYTSADSVFQIACHEEVVPLEQLYDWCRIARNILAGEHAVGRVIARPFIGASGSYQRGGGHRQDFSLQPPRPTILDHIKKAGLEVVGVGKIHDLYAGQGLTQSLHSDGNHDGMAKILDAWPKLSRGLLMANLVEFDMTWGHRNDMAGFYQGLRDFDAWLPGLLKTMTKDDLLFITADHGNDPTTSSTDHSREYVPLLVYGPGIKSGIDLGIRESFSDIAATLAEMFGITSTGQGTSFWPQVRS</sequence>
<keyword evidence="4" id="KW-0413">Isomerase</keyword>
<keyword evidence="2 4" id="KW-0479">Metal-binding</keyword>
<protein>
    <recommendedName>
        <fullName evidence="4 5">Phosphopentomutase</fullName>
        <ecNumber evidence="4 5">5.4.2.7</ecNumber>
    </recommendedName>
    <alternativeName>
        <fullName evidence="4">Phosphodeoxyribomutase</fullName>
    </alternativeName>
</protein>
<feature type="domain" description="Metalloenzyme" evidence="6">
    <location>
        <begin position="3"/>
        <end position="376"/>
    </location>
</feature>
<gene>
    <name evidence="4" type="primary">deoB</name>
    <name evidence="7" type="ORF">A2024_06120</name>
</gene>
<accession>A0A1F5RIU4</accession>
<feature type="binding site" evidence="4">
    <location>
        <position position="326"/>
    </location>
    <ligand>
        <name>Mn(2+)</name>
        <dbReference type="ChEBI" id="CHEBI:29035"/>
        <label>1</label>
    </ligand>
</feature>
<dbReference type="Gene3D" id="3.30.70.1250">
    <property type="entry name" value="Phosphopentomutase"/>
    <property type="match status" value="1"/>
</dbReference>
<organism evidence="7 8">
    <name type="scientific">Candidatus Edwardsbacteria bacterium GWF2_54_11</name>
    <dbReference type="NCBI Taxonomy" id="1817851"/>
    <lineage>
        <taxon>Bacteria</taxon>
        <taxon>Candidatus Edwardsiibacteriota</taxon>
    </lineage>
</organism>
<dbReference type="PIRSF" id="PIRSF001491">
    <property type="entry name" value="Ppentomutase"/>
    <property type="match status" value="1"/>
</dbReference>
<dbReference type="CDD" id="cd16009">
    <property type="entry name" value="PPM"/>
    <property type="match status" value="1"/>
</dbReference>
<dbReference type="GO" id="GO:0005829">
    <property type="term" value="C:cytosol"/>
    <property type="evidence" value="ECO:0007669"/>
    <property type="project" value="TreeGrafter"/>
</dbReference>
<dbReference type="InterPro" id="IPR017850">
    <property type="entry name" value="Alkaline_phosphatase_core_sf"/>
</dbReference>
<evidence type="ECO:0000313" key="8">
    <source>
        <dbReference type="Proteomes" id="UP000177230"/>
    </source>
</evidence>
<feature type="binding site" evidence="4">
    <location>
        <position position="325"/>
    </location>
    <ligand>
        <name>Mn(2+)</name>
        <dbReference type="ChEBI" id="CHEBI:29035"/>
        <label>1</label>
    </ligand>
</feature>
<keyword evidence="3 4" id="KW-0464">Manganese</keyword>
<evidence type="ECO:0000256" key="1">
    <source>
        <dbReference type="ARBA" id="ARBA00010373"/>
    </source>
</evidence>
<dbReference type="GO" id="GO:0043094">
    <property type="term" value="P:metabolic compound salvage"/>
    <property type="evidence" value="ECO:0007669"/>
    <property type="project" value="UniProtKB-UniRule"/>
</dbReference>
<dbReference type="Proteomes" id="UP000177230">
    <property type="component" value="Unassembled WGS sequence"/>
</dbReference>
<dbReference type="GO" id="GO:0006018">
    <property type="term" value="P:2-deoxyribose 1-phosphate catabolic process"/>
    <property type="evidence" value="ECO:0007669"/>
    <property type="project" value="UniProtKB-UniRule"/>
</dbReference>
<dbReference type="EMBL" id="MFFM01000009">
    <property type="protein sequence ID" value="OGF14103.1"/>
    <property type="molecule type" value="Genomic_DNA"/>
</dbReference>
<evidence type="ECO:0000313" key="7">
    <source>
        <dbReference type="EMBL" id="OGF14103.1"/>
    </source>
</evidence>
<comment type="catalytic activity">
    <reaction evidence="4">
        <text>2-deoxy-alpha-D-ribose 1-phosphate = 2-deoxy-D-ribose 5-phosphate</text>
        <dbReference type="Rhea" id="RHEA:27658"/>
        <dbReference type="ChEBI" id="CHEBI:57259"/>
        <dbReference type="ChEBI" id="CHEBI:62877"/>
        <dbReference type="EC" id="5.4.2.7"/>
    </reaction>
</comment>
<comment type="caution">
    <text evidence="7">The sequence shown here is derived from an EMBL/GenBank/DDBJ whole genome shotgun (WGS) entry which is preliminary data.</text>
</comment>
<evidence type="ECO:0000256" key="2">
    <source>
        <dbReference type="ARBA" id="ARBA00022723"/>
    </source>
</evidence>
<dbReference type="Pfam" id="PF01676">
    <property type="entry name" value="Metalloenzyme"/>
    <property type="match status" value="1"/>
</dbReference>
<keyword evidence="4" id="KW-0963">Cytoplasm</keyword>
<dbReference type="AlphaFoldDB" id="A0A1F5RIU4"/>
<comment type="similarity">
    <text evidence="1 4">Belongs to the phosphopentomutase family.</text>
</comment>
<dbReference type="PANTHER" id="PTHR21110:SF0">
    <property type="entry name" value="PHOSPHOPENTOMUTASE"/>
    <property type="match status" value="1"/>
</dbReference>
<dbReference type="InterPro" id="IPR010045">
    <property type="entry name" value="DeoB"/>
</dbReference>
<dbReference type="InterPro" id="IPR024052">
    <property type="entry name" value="Phosphopentomutase_DeoB_cap_sf"/>
</dbReference>
<dbReference type="EC" id="5.4.2.7" evidence="4 5"/>
<evidence type="ECO:0000256" key="4">
    <source>
        <dbReference type="HAMAP-Rule" id="MF_00740"/>
    </source>
</evidence>
<name>A0A1F5RIU4_9BACT</name>
<comment type="subcellular location">
    <subcellularLocation>
        <location evidence="4">Cytoplasm</location>
    </subcellularLocation>
</comment>
<dbReference type="SUPFAM" id="SSF143856">
    <property type="entry name" value="DeoB insert domain-like"/>
    <property type="match status" value="1"/>
</dbReference>
<dbReference type="Gene3D" id="3.40.720.10">
    <property type="entry name" value="Alkaline Phosphatase, subunit A"/>
    <property type="match status" value="1"/>
</dbReference>
<evidence type="ECO:0000256" key="5">
    <source>
        <dbReference type="NCBIfam" id="TIGR01696"/>
    </source>
</evidence>
<dbReference type="GO" id="GO:0000287">
    <property type="term" value="F:magnesium ion binding"/>
    <property type="evidence" value="ECO:0007669"/>
    <property type="project" value="UniProtKB-UniRule"/>
</dbReference>
<dbReference type="GO" id="GO:0006015">
    <property type="term" value="P:5-phosphoribose 1-diphosphate biosynthetic process"/>
    <property type="evidence" value="ECO:0007669"/>
    <property type="project" value="UniProtKB-UniPathway"/>
</dbReference>
<dbReference type="GO" id="GO:0030145">
    <property type="term" value="F:manganese ion binding"/>
    <property type="evidence" value="ECO:0007669"/>
    <property type="project" value="UniProtKB-UniRule"/>
</dbReference>
<comment type="pathway">
    <text evidence="4">Carbohydrate degradation; 2-deoxy-D-ribose 1-phosphate degradation; D-glyceraldehyde 3-phosphate and acetaldehyde from 2-deoxy-alpha-D-ribose 1-phosphate: step 1/2.</text>
</comment>
<feature type="binding site" evidence="4">
    <location>
        <position position="289"/>
    </location>
    <ligand>
        <name>Mn(2+)</name>
        <dbReference type="ChEBI" id="CHEBI:29035"/>
        <label>2</label>
    </ligand>
</feature>
<feature type="binding site" evidence="4">
    <location>
        <position position="10"/>
    </location>
    <ligand>
        <name>Mn(2+)</name>
        <dbReference type="ChEBI" id="CHEBI:29035"/>
        <label>1</label>
    </ligand>
</feature>
<feature type="binding site" evidence="4">
    <location>
        <position position="284"/>
    </location>
    <ligand>
        <name>Mn(2+)</name>
        <dbReference type="ChEBI" id="CHEBI:29035"/>
        <label>2</label>
    </ligand>
</feature>
<dbReference type="InterPro" id="IPR006124">
    <property type="entry name" value="Metalloenzyme"/>
</dbReference>
<comment type="function">
    <text evidence="4">Isomerase that catalyzes the conversion of deoxy-ribose 1-phosphate (dRib-1-P) and ribose 1-phosphate (Rib-1-P) to deoxy-ribose 5-phosphate (dRib-5-P) and ribose 5-phosphate (Rib-5-P), respectively.</text>
</comment>
<dbReference type="GO" id="GO:0009117">
    <property type="term" value="P:nucleotide metabolic process"/>
    <property type="evidence" value="ECO:0007669"/>
    <property type="project" value="UniProtKB-UniRule"/>
</dbReference>
<evidence type="ECO:0000256" key="3">
    <source>
        <dbReference type="ARBA" id="ARBA00023211"/>
    </source>
</evidence>
<dbReference type="UniPathway" id="UPA00087">
    <property type="reaction ID" value="UER00173"/>
</dbReference>
<dbReference type="SUPFAM" id="SSF53649">
    <property type="entry name" value="Alkaline phosphatase-like"/>
    <property type="match status" value="1"/>
</dbReference>
<dbReference type="PANTHER" id="PTHR21110">
    <property type="entry name" value="PHOSPHOPENTOMUTASE"/>
    <property type="match status" value="1"/>
</dbReference>
<dbReference type="GO" id="GO:0008973">
    <property type="term" value="F:phosphopentomutase activity"/>
    <property type="evidence" value="ECO:0007669"/>
    <property type="project" value="UniProtKB-UniRule"/>
</dbReference>
<evidence type="ECO:0000259" key="6">
    <source>
        <dbReference type="Pfam" id="PF01676"/>
    </source>
</evidence>
<dbReference type="HAMAP" id="MF_00740">
    <property type="entry name" value="Phosphopentomut"/>
    <property type="match status" value="1"/>
</dbReference>
<proteinExistence type="inferred from homology"/>
<feature type="binding site" evidence="4">
    <location>
        <position position="337"/>
    </location>
    <ligand>
        <name>Mn(2+)</name>
        <dbReference type="ChEBI" id="CHEBI:29035"/>
        <label>2</label>
    </ligand>
</feature>
<dbReference type="NCBIfam" id="NF003766">
    <property type="entry name" value="PRK05362.1"/>
    <property type="match status" value="1"/>
</dbReference>
<comment type="catalytic activity">
    <reaction evidence="4">
        <text>alpha-D-ribose 1-phosphate = D-ribose 5-phosphate</text>
        <dbReference type="Rhea" id="RHEA:18793"/>
        <dbReference type="ChEBI" id="CHEBI:57720"/>
        <dbReference type="ChEBI" id="CHEBI:78346"/>
        <dbReference type="EC" id="5.4.2.7"/>
    </reaction>
</comment>
<dbReference type="NCBIfam" id="TIGR01696">
    <property type="entry name" value="deoB"/>
    <property type="match status" value="1"/>
</dbReference>
<comment type="cofactor">
    <cofactor evidence="4">
        <name>Mn(2+)</name>
        <dbReference type="ChEBI" id="CHEBI:29035"/>
    </cofactor>
    <text evidence="4">Binds 2 manganese ions.</text>
</comment>